<gene>
    <name evidence="1" type="ORF">LCGC14_1191800</name>
</gene>
<sequence length="53" mass="6288">MNEEYPLAVDEKYDFDKPHPVQKCYGDGSIRHHCRCERHQGHEIHIPKEENNG</sequence>
<comment type="caution">
    <text evidence="1">The sequence shown here is derived from an EMBL/GenBank/DDBJ whole genome shotgun (WGS) entry which is preliminary data.</text>
</comment>
<proteinExistence type="predicted"/>
<reference evidence="1" key="1">
    <citation type="journal article" date="2015" name="Nature">
        <title>Complex archaea that bridge the gap between prokaryotes and eukaryotes.</title>
        <authorList>
            <person name="Spang A."/>
            <person name="Saw J.H."/>
            <person name="Jorgensen S.L."/>
            <person name="Zaremba-Niedzwiedzka K."/>
            <person name="Martijn J."/>
            <person name="Lind A.E."/>
            <person name="van Eijk R."/>
            <person name="Schleper C."/>
            <person name="Guy L."/>
            <person name="Ettema T.J."/>
        </authorList>
    </citation>
    <scope>NUCLEOTIDE SEQUENCE</scope>
</reference>
<evidence type="ECO:0000313" key="1">
    <source>
        <dbReference type="EMBL" id="KKM95079.1"/>
    </source>
</evidence>
<name>A0A0F9LJ88_9ZZZZ</name>
<dbReference type="AlphaFoldDB" id="A0A0F9LJ88"/>
<protein>
    <submittedName>
        <fullName evidence="1">Uncharacterized protein</fullName>
    </submittedName>
</protein>
<accession>A0A0F9LJ88</accession>
<dbReference type="EMBL" id="LAZR01006055">
    <property type="protein sequence ID" value="KKM95079.1"/>
    <property type="molecule type" value="Genomic_DNA"/>
</dbReference>
<organism evidence="1">
    <name type="scientific">marine sediment metagenome</name>
    <dbReference type="NCBI Taxonomy" id="412755"/>
    <lineage>
        <taxon>unclassified sequences</taxon>
        <taxon>metagenomes</taxon>
        <taxon>ecological metagenomes</taxon>
    </lineage>
</organism>